<dbReference type="GO" id="GO:0043164">
    <property type="term" value="P:Gram-negative-bacterium-type cell wall biogenesis"/>
    <property type="evidence" value="ECO:0007669"/>
    <property type="project" value="TreeGrafter"/>
</dbReference>
<comment type="caution">
    <text evidence="3">The sequence shown here is derived from an EMBL/GenBank/DDBJ whole genome shotgun (WGS) entry which is preliminary data.</text>
</comment>
<dbReference type="Pfam" id="PF02698">
    <property type="entry name" value="DUF218"/>
    <property type="match status" value="1"/>
</dbReference>
<keyword evidence="1" id="KW-0812">Transmembrane</keyword>
<feature type="transmembrane region" description="Helical" evidence="1">
    <location>
        <begin position="115"/>
        <end position="139"/>
    </location>
</feature>
<dbReference type="CDD" id="cd06259">
    <property type="entry name" value="YdcF-like"/>
    <property type="match status" value="1"/>
</dbReference>
<feature type="transmembrane region" description="Helical" evidence="1">
    <location>
        <begin position="30"/>
        <end position="49"/>
    </location>
</feature>
<feature type="transmembrane region" description="Helical" evidence="1">
    <location>
        <begin position="55"/>
        <end position="77"/>
    </location>
</feature>
<feature type="transmembrane region" description="Helical" evidence="1">
    <location>
        <begin position="6"/>
        <end position="21"/>
    </location>
</feature>
<evidence type="ECO:0000259" key="2">
    <source>
        <dbReference type="Pfam" id="PF02698"/>
    </source>
</evidence>
<gene>
    <name evidence="3" type="ORF">LCIT_16210</name>
</gene>
<dbReference type="GO" id="GO:0005886">
    <property type="term" value="C:plasma membrane"/>
    <property type="evidence" value="ECO:0007669"/>
    <property type="project" value="TreeGrafter"/>
</dbReference>
<dbReference type="InterPro" id="IPR051599">
    <property type="entry name" value="Cell_Envelope_Assoc"/>
</dbReference>
<feature type="domain" description="DUF218" evidence="2">
    <location>
        <begin position="148"/>
        <end position="286"/>
    </location>
</feature>
<organism evidence="3 4">
    <name type="scientific">Leuconostoc citreum</name>
    <dbReference type="NCBI Taxonomy" id="33964"/>
    <lineage>
        <taxon>Bacteria</taxon>
        <taxon>Bacillati</taxon>
        <taxon>Bacillota</taxon>
        <taxon>Bacilli</taxon>
        <taxon>Lactobacillales</taxon>
        <taxon>Lactobacillaceae</taxon>
        <taxon>Leuconostoc</taxon>
    </lineage>
</organism>
<evidence type="ECO:0000313" key="3">
    <source>
        <dbReference type="EMBL" id="GDZ84379.1"/>
    </source>
</evidence>
<reference evidence="3 4" key="1">
    <citation type="submission" date="2019-04" db="EMBL/GenBank/DDBJ databases">
        <title>A pseudo-fructophilic Leuconostoc citreum strain F192-5 isolated from peel of satsuma mandarin: the first report for isolation and characterization of strain-dependent fructophilic-like characteristics.</title>
        <authorList>
            <person name="Maeno S."/>
            <person name="Tanizawa Y."/>
            <person name="Kajikawa A."/>
            <person name="Kanesaki Y."/>
            <person name="Kubota E."/>
            <person name="Arita M."/>
            <person name="Leon D."/>
            <person name="Endo A."/>
        </authorList>
    </citation>
    <scope>NUCLEOTIDE SEQUENCE [LARGE SCALE GENOMIC DNA]</scope>
    <source>
        <strain evidence="3 4">F192-5</strain>
    </source>
</reference>
<dbReference type="Gene3D" id="3.40.50.620">
    <property type="entry name" value="HUPs"/>
    <property type="match status" value="1"/>
</dbReference>
<dbReference type="GO" id="GO:0000270">
    <property type="term" value="P:peptidoglycan metabolic process"/>
    <property type="evidence" value="ECO:0007669"/>
    <property type="project" value="TreeGrafter"/>
</dbReference>
<keyword evidence="1" id="KW-1133">Transmembrane helix</keyword>
<evidence type="ECO:0000313" key="4">
    <source>
        <dbReference type="Proteomes" id="UP000323274"/>
    </source>
</evidence>
<feature type="transmembrane region" description="Helical" evidence="1">
    <location>
        <begin position="89"/>
        <end position="109"/>
    </location>
</feature>
<dbReference type="InterPro" id="IPR003848">
    <property type="entry name" value="DUF218"/>
</dbReference>
<sequence>MEAIVYFIFIVLLIGGSYYQIRENPATMTVGTYGVFIVLFLSLGVLYFGQFDRLVWYRFGSCVGALAVIFGLLLLFSMSWYSWKKSRDYLTFMAASIYTVALIVTSYWQVMRWTLAWLLFYFVWQFMRFLISSLVYSVVTKAPKQGPIVVLGGGLVDGYKIGKIVDARIRAAVTDAKLMSIYPIIIFSGGQGEDELVSEAKAMRDWAVLTYQVPISKTRLEDKSRNTYQNIKYSNQLLKNQAFTFYTSDYHVFRAVLLAQKQNVQAQGRGGDVVWRYRMTAFLREFAGVMSLNKWRHLCLASAWILIAWLINYL</sequence>
<protein>
    <recommendedName>
        <fullName evidence="2">DUF218 domain-containing protein</fullName>
    </recommendedName>
</protein>
<proteinExistence type="predicted"/>
<keyword evidence="1" id="KW-0472">Membrane</keyword>
<dbReference type="AlphaFoldDB" id="A0A5A5U1X5"/>
<dbReference type="Proteomes" id="UP000323274">
    <property type="component" value="Unassembled WGS sequence"/>
</dbReference>
<accession>A0A5A5U1X5</accession>
<dbReference type="RefSeq" id="WP_004904529.1">
    <property type="nucleotide sequence ID" value="NZ_BJJW01000010.1"/>
</dbReference>
<name>A0A5A5U1X5_LEUCI</name>
<dbReference type="PANTHER" id="PTHR30336:SF4">
    <property type="entry name" value="ENVELOPE BIOGENESIS FACTOR ELYC"/>
    <property type="match status" value="1"/>
</dbReference>
<evidence type="ECO:0000256" key="1">
    <source>
        <dbReference type="SAM" id="Phobius"/>
    </source>
</evidence>
<dbReference type="InterPro" id="IPR014729">
    <property type="entry name" value="Rossmann-like_a/b/a_fold"/>
</dbReference>
<dbReference type="PANTHER" id="PTHR30336">
    <property type="entry name" value="INNER MEMBRANE PROTEIN, PROBABLE PERMEASE"/>
    <property type="match status" value="1"/>
</dbReference>
<dbReference type="EMBL" id="BJJW01000010">
    <property type="protein sequence ID" value="GDZ84379.1"/>
    <property type="molecule type" value="Genomic_DNA"/>
</dbReference>